<proteinExistence type="predicted"/>
<dbReference type="InterPro" id="IPR032687">
    <property type="entry name" value="AraC-type_N"/>
</dbReference>
<dbReference type="PANTHER" id="PTHR47894:SF1">
    <property type="entry name" value="HTH-TYPE TRANSCRIPTIONAL REGULATOR VQSM"/>
    <property type="match status" value="1"/>
</dbReference>
<dbReference type="GO" id="GO:0003700">
    <property type="term" value="F:DNA-binding transcription factor activity"/>
    <property type="evidence" value="ECO:0007669"/>
    <property type="project" value="InterPro"/>
</dbReference>
<gene>
    <name evidence="5" type="ORF">EGT74_11905</name>
</gene>
<keyword evidence="1" id="KW-0805">Transcription regulation</keyword>
<keyword evidence="6" id="KW-1185">Reference proteome</keyword>
<organism evidence="5 6">
    <name type="scientific">Chitinophaga lutea</name>
    <dbReference type="NCBI Taxonomy" id="2488634"/>
    <lineage>
        <taxon>Bacteria</taxon>
        <taxon>Pseudomonadati</taxon>
        <taxon>Bacteroidota</taxon>
        <taxon>Chitinophagia</taxon>
        <taxon>Chitinophagales</taxon>
        <taxon>Chitinophagaceae</taxon>
        <taxon>Chitinophaga</taxon>
    </lineage>
</organism>
<dbReference type="PROSITE" id="PS01124">
    <property type="entry name" value="HTH_ARAC_FAMILY_2"/>
    <property type="match status" value="1"/>
</dbReference>
<dbReference type="Proteomes" id="UP000278351">
    <property type="component" value="Unassembled WGS sequence"/>
</dbReference>
<dbReference type="Gene3D" id="1.10.10.60">
    <property type="entry name" value="Homeodomain-like"/>
    <property type="match status" value="1"/>
</dbReference>
<dbReference type="GO" id="GO:0000976">
    <property type="term" value="F:transcription cis-regulatory region binding"/>
    <property type="evidence" value="ECO:0007669"/>
    <property type="project" value="TreeGrafter"/>
</dbReference>
<dbReference type="EMBL" id="RPDH01000001">
    <property type="protein sequence ID" value="RPE14423.1"/>
    <property type="molecule type" value="Genomic_DNA"/>
</dbReference>
<evidence type="ECO:0000313" key="6">
    <source>
        <dbReference type="Proteomes" id="UP000278351"/>
    </source>
</evidence>
<evidence type="ECO:0000256" key="2">
    <source>
        <dbReference type="ARBA" id="ARBA00023125"/>
    </source>
</evidence>
<evidence type="ECO:0000313" key="5">
    <source>
        <dbReference type="EMBL" id="RPE14423.1"/>
    </source>
</evidence>
<feature type="domain" description="HTH araC/xylS-type" evidence="4">
    <location>
        <begin position="230"/>
        <end position="328"/>
    </location>
</feature>
<evidence type="ECO:0000256" key="3">
    <source>
        <dbReference type="ARBA" id="ARBA00023163"/>
    </source>
</evidence>
<dbReference type="Pfam" id="PF12625">
    <property type="entry name" value="Arabinose_bd"/>
    <property type="match status" value="1"/>
</dbReference>
<dbReference type="GO" id="GO:0005829">
    <property type="term" value="C:cytosol"/>
    <property type="evidence" value="ECO:0007669"/>
    <property type="project" value="TreeGrafter"/>
</dbReference>
<dbReference type="PANTHER" id="PTHR47894">
    <property type="entry name" value="HTH-TYPE TRANSCRIPTIONAL REGULATOR GADX"/>
    <property type="match status" value="1"/>
</dbReference>
<keyword evidence="2" id="KW-0238">DNA-binding</keyword>
<reference evidence="5 6" key="1">
    <citation type="submission" date="2018-11" db="EMBL/GenBank/DDBJ databases">
        <title>Chitinophaga lutea sp.nov., isolate from arsenic contaminated soil.</title>
        <authorList>
            <person name="Zong Y."/>
        </authorList>
    </citation>
    <scope>NUCLEOTIDE SEQUENCE [LARGE SCALE GENOMIC DNA]</scope>
    <source>
        <strain evidence="5 6">ZY74</strain>
    </source>
</reference>
<sequence>MEDQRKRMALNLLAFAAQRDADVPQLCRLSGFPKGLPGKEPVTPRQLEQLWLNTGHMLNDPLVGLHLGESLQAAALGVVGEIVQSSATAGEALTLAASLAHLVTDLFTMEVVQHGKSFTVRYVPLKDQTSFVFRQLMDFFMVFTIHELDGLLLQKIKPKAVRFPYTMGEPAEYERVLRCKPGRRAGEFSIEFDGRYWDEPVITANYELQRMLLQKAHAIAPPAPEQSLHARIHHYLLTNAYLGIISLEDIAANFNTSARSLQRRLKDEGVKFQDVADDVRKTLALHYLSSGNYPLKEVSGMLGYNELSAFTRAFKRWTGNTPGHYQQN</sequence>
<dbReference type="OrthoDB" id="5582699at2"/>
<accession>A0A3N4Q038</accession>
<name>A0A3N4Q038_9BACT</name>
<dbReference type="SMART" id="SM00342">
    <property type="entry name" value="HTH_ARAC"/>
    <property type="match status" value="1"/>
</dbReference>
<dbReference type="Pfam" id="PF12833">
    <property type="entry name" value="HTH_18"/>
    <property type="match status" value="1"/>
</dbReference>
<keyword evidence="3" id="KW-0804">Transcription</keyword>
<evidence type="ECO:0000259" key="4">
    <source>
        <dbReference type="PROSITE" id="PS01124"/>
    </source>
</evidence>
<evidence type="ECO:0000256" key="1">
    <source>
        <dbReference type="ARBA" id="ARBA00023015"/>
    </source>
</evidence>
<dbReference type="RefSeq" id="WP_123846685.1">
    <property type="nucleotide sequence ID" value="NZ_RPDH01000001.1"/>
</dbReference>
<protein>
    <submittedName>
        <fullName evidence="5">AraC family transcriptional regulator</fullName>
    </submittedName>
</protein>
<dbReference type="InterPro" id="IPR018060">
    <property type="entry name" value="HTH_AraC"/>
</dbReference>
<dbReference type="InterPro" id="IPR009057">
    <property type="entry name" value="Homeodomain-like_sf"/>
</dbReference>
<comment type="caution">
    <text evidence="5">The sequence shown here is derived from an EMBL/GenBank/DDBJ whole genome shotgun (WGS) entry which is preliminary data.</text>
</comment>
<dbReference type="SUPFAM" id="SSF46689">
    <property type="entry name" value="Homeodomain-like"/>
    <property type="match status" value="1"/>
</dbReference>
<dbReference type="AlphaFoldDB" id="A0A3N4Q038"/>